<feature type="binding site" evidence="5">
    <location>
        <position position="172"/>
    </location>
    <ligand>
        <name>ATP</name>
        <dbReference type="ChEBI" id="CHEBI:30616"/>
    </ligand>
</feature>
<name>A0ABW8AP26_9ACTN</name>
<dbReference type="EC" id="2.7.4.3" evidence="5 7"/>
<feature type="binding site" evidence="5">
    <location>
        <position position="31"/>
    </location>
    <ligand>
        <name>AMP</name>
        <dbReference type="ChEBI" id="CHEBI:456215"/>
    </ligand>
</feature>
<dbReference type="PRINTS" id="PR00094">
    <property type="entry name" value="ADENYLTKNASE"/>
</dbReference>
<dbReference type="NCBIfam" id="NF011105">
    <property type="entry name" value="PRK14532.1"/>
    <property type="match status" value="1"/>
</dbReference>
<comment type="subcellular location">
    <subcellularLocation>
        <location evidence="5 7">Cytoplasm</location>
    </subcellularLocation>
</comment>
<dbReference type="InterPro" id="IPR000850">
    <property type="entry name" value="Adenylat/UMP-CMP_kin"/>
</dbReference>
<dbReference type="InterPro" id="IPR033690">
    <property type="entry name" value="Adenylat_kinase_CS"/>
</dbReference>
<feature type="region of interest" description="NMP" evidence="5">
    <location>
        <begin position="30"/>
        <end position="59"/>
    </location>
</feature>
<dbReference type="SUPFAM" id="SSF52540">
    <property type="entry name" value="P-loop containing nucleoside triphosphate hydrolases"/>
    <property type="match status" value="1"/>
</dbReference>
<sequence>MRLLILGPPGAGKGTQAKRIAERFGIPAISTGDIFRKNIAEGTPLGKQVDEIVKSGGYVPDSLTNDLVRDRLSWADCTPGFLLDGYPRTGAQVEELDAMLKELGCGLDAVLELTVDAEEIVARLLKRAEIEGRADDTEEVIRHRQNVYAEQTAPLVEVYSERGLLIAVDGMGEMDDVTERVIQALEKPAA</sequence>
<dbReference type="PANTHER" id="PTHR23359">
    <property type="entry name" value="NUCLEOTIDE KINASE"/>
    <property type="match status" value="1"/>
</dbReference>
<feature type="binding site" evidence="5">
    <location>
        <position position="144"/>
    </location>
    <ligand>
        <name>AMP</name>
        <dbReference type="ChEBI" id="CHEBI:456215"/>
    </ligand>
</feature>
<keyword evidence="4 5" id="KW-0418">Kinase</keyword>
<comment type="pathway">
    <text evidence="5">Purine metabolism; AMP biosynthesis via salvage pathway; AMP from ADP: step 1/1.</text>
</comment>
<comment type="subunit">
    <text evidence="5 7">Monomer.</text>
</comment>
<evidence type="ECO:0000256" key="4">
    <source>
        <dbReference type="ARBA" id="ARBA00022777"/>
    </source>
</evidence>
<proteinExistence type="inferred from homology"/>
<keyword evidence="1 5" id="KW-0808">Transferase</keyword>
<accession>A0ABW8AP26</accession>
<keyword evidence="5 7" id="KW-0067">ATP-binding</keyword>
<comment type="similarity">
    <text evidence="5 6">Belongs to the adenylate kinase family.</text>
</comment>
<comment type="caution">
    <text evidence="8">The sequence shown here is derived from an EMBL/GenBank/DDBJ whole genome shotgun (WGS) entry which is preliminary data.</text>
</comment>
<comment type="domain">
    <text evidence="5">Consists of three domains, a large central CORE domain and two small peripheral domains, NMPbind and LID, which undergo movements during catalysis. The LID domain closes over the site of phosphoryl transfer upon ATP binding. Assembling and dissambling the active center during each catalytic cycle provides an effective means to prevent ATP hydrolysis.</text>
</comment>
<dbReference type="HAMAP" id="MF_00235">
    <property type="entry name" value="Adenylate_kinase_Adk"/>
    <property type="match status" value="1"/>
</dbReference>
<dbReference type="CDD" id="cd01428">
    <property type="entry name" value="ADK"/>
    <property type="match status" value="1"/>
</dbReference>
<evidence type="ECO:0000256" key="6">
    <source>
        <dbReference type="RuleBase" id="RU003330"/>
    </source>
</evidence>
<evidence type="ECO:0000256" key="7">
    <source>
        <dbReference type="RuleBase" id="RU003331"/>
    </source>
</evidence>
<feature type="binding site" evidence="5">
    <location>
        <position position="133"/>
    </location>
    <ligand>
        <name>AMP</name>
        <dbReference type="ChEBI" id="CHEBI:456215"/>
    </ligand>
</feature>
<dbReference type="NCBIfam" id="NF011100">
    <property type="entry name" value="PRK14527.1"/>
    <property type="match status" value="1"/>
</dbReference>
<dbReference type="Proteomes" id="UP001612915">
    <property type="component" value="Unassembled WGS sequence"/>
</dbReference>
<dbReference type="PROSITE" id="PS00113">
    <property type="entry name" value="ADENYLATE_KINASE"/>
    <property type="match status" value="1"/>
</dbReference>
<evidence type="ECO:0000313" key="8">
    <source>
        <dbReference type="EMBL" id="MFI7588125.1"/>
    </source>
</evidence>
<gene>
    <name evidence="5" type="primary">adk</name>
    <name evidence="8" type="ORF">ACIB24_13740</name>
</gene>
<evidence type="ECO:0000256" key="3">
    <source>
        <dbReference type="ARBA" id="ARBA00022741"/>
    </source>
</evidence>
<reference evidence="8 9" key="1">
    <citation type="submission" date="2024-10" db="EMBL/GenBank/DDBJ databases">
        <title>The Natural Products Discovery Center: Release of the First 8490 Sequenced Strains for Exploring Actinobacteria Biosynthetic Diversity.</title>
        <authorList>
            <person name="Kalkreuter E."/>
            <person name="Kautsar S.A."/>
            <person name="Yang D."/>
            <person name="Bader C.D."/>
            <person name="Teijaro C.N."/>
            <person name="Fluegel L."/>
            <person name="Davis C.M."/>
            <person name="Simpson J.R."/>
            <person name="Lauterbach L."/>
            <person name="Steele A.D."/>
            <person name="Gui C."/>
            <person name="Meng S."/>
            <person name="Li G."/>
            <person name="Viehrig K."/>
            <person name="Ye F."/>
            <person name="Su P."/>
            <person name="Kiefer A.F."/>
            <person name="Nichols A."/>
            <person name="Cepeda A.J."/>
            <person name="Yan W."/>
            <person name="Fan B."/>
            <person name="Jiang Y."/>
            <person name="Adhikari A."/>
            <person name="Zheng C.-J."/>
            <person name="Schuster L."/>
            <person name="Cowan T.M."/>
            <person name="Smanski M.J."/>
            <person name="Chevrette M.G."/>
            <person name="De Carvalho L.P.S."/>
            <person name="Shen B."/>
        </authorList>
    </citation>
    <scope>NUCLEOTIDE SEQUENCE [LARGE SCALE GENOMIC DNA]</scope>
    <source>
        <strain evidence="8 9">NPDC049639</strain>
    </source>
</reference>
<keyword evidence="9" id="KW-1185">Reference proteome</keyword>
<keyword evidence="5" id="KW-0963">Cytoplasm</keyword>
<dbReference type="GO" id="GO:0004017">
    <property type="term" value="F:AMP kinase activity"/>
    <property type="evidence" value="ECO:0007669"/>
    <property type="project" value="UniProtKB-EC"/>
</dbReference>
<feature type="binding site" evidence="5">
    <location>
        <position position="36"/>
    </location>
    <ligand>
        <name>AMP</name>
        <dbReference type="ChEBI" id="CHEBI:456215"/>
    </ligand>
</feature>
<dbReference type="Gene3D" id="3.40.50.300">
    <property type="entry name" value="P-loop containing nucleotide triphosphate hydrolases"/>
    <property type="match status" value="1"/>
</dbReference>
<dbReference type="InterPro" id="IPR027417">
    <property type="entry name" value="P-loop_NTPase"/>
</dbReference>
<feature type="binding site" evidence="5">
    <location>
        <begin position="85"/>
        <end position="88"/>
    </location>
    <ligand>
        <name>AMP</name>
        <dbReference type="ChEBI" id="CHEBI:456215"/>
    </ligand>
</feature>
<protein>
    <recommendedName>
        <fullName evidence="5 7">Adenylate kinase</fullName>
        <shortName evidence="5">AK</shortName>
        <ecNumber evidence="5 7">2.7.4.3</ecNumber>
    </recommendedName>
    <alternativeName>
        <fullName evidence="5">ATP-AMP transphosphorylase</fullName>
    </alternativeName>
    <alternativeName>
        <fullName evidence="5">ATP:AMP phosphotransferase</fullName>
    </alternativeName>
    <alternativeName>
        <fullName evidence="5">Adenylate monophosphate kinase</fullName>
    </alternativeName>
</protein>
<feature type="binding site" evidence="5">
    <location>
        <position position="127"/>
    </location>
    <ligand>
        <name>ATP</name>
        <dbReference type="ChEBI" id="CHEBI:30616"/>
    </ligand>
</feature>
<comment type="catalytic activity">
    <reaction evidence="5 7">
        <text>AMP + ATP = 2 ADP</text>
        <dbReference type="Rhea" id="RHEA:12973"/>
        <dbReference type="ChEBI" id="CHEBI:30616"/>
        <dbReference type="ChEBI" id="CHEBI:456215"/>
        <dbReference type="ChEBI" id="CHEBI:456216"/>
        <dbReference type="EC" id="2.7.4.3"/>
    </reaction>
</comment>
<feature type="binding site" evidence="5">
    <location>
        <begin position="10"/>
        <end position="15"/>
    </location>
    <ligand>
        <name>ATP</name>
        <dbReference type="ChEBI" id="CHEBI:30616"/>
    </ligand>
</feature>
<dbReference type="Pfam" id="PF00406">
    <property type="entry name" value="ADK"/>
    <property type="match status" value="1"/>
</dbReference>
<evidence type="ECO:0000256" key="1">
    <source>
        <dbReference type="ARBA" id="ARBA00022679"/>
    </source>
</evidence>
<feature type="binding site" evidence="5">
    <location>
        <position position="92"/>
    </location>
    <ligand>
        <name>AMP</name>
        <dbReference type="ChEBI" id="CHEBI:456215"/>
    </ligand>
</feature>
<organism evidence="8 9">
    <name type="scientific">Spongisporangium articulatum</name>
    <dbReference type="NCBI Taxonomy" id="3362603"/>
    <lineage>
        <taxon>Bacteria</taxon>
        <taxon>Bacillati</taxon>
        <taxon>Actinomycetota</taxon>
        <taxon>Actinomycetes</taxon>
        <taxon>Kineosporiales</taxon>
        <taxon>Kineosporiaceae</taxon>
        <taxon>Spongisporangium</taxon>
    </lineage>
</organism>
<dbReference type="NCBIfam" id="NF011104">
    <property type="entry name" value="PRK14531.1"/>
    <property type="match status" value="1"/>
</dbReference>
<evidence type="ECO:0000313" key="9">
    <source>
        <dbReference type="Proteomes" id="UP001612915"/>
    </source>
</evidence>
<comment type="caution">
    <text evidence="5">Lacks conserved residue(s) required for the propagation of feature annotation.</text>
</comment>
<keyword evidence="2 5" id="KW-0545">Nucleotide biosynthesis</keyword>
<feature type="binding site" evidence="5">
    <location>
        <begin position="57"/>
        <end position="59"/>
    </location>
    <ligand>
        <name>AMP</name>
        <dbReference type="ChEBI" id="CHEBI:456215"/>
    </ligand>
</feature>
<keyword evidence="3 5" id="KW-0547">Nucleotide-binding</keyword>
<evidence type="ECO:0000256" key="5">
    <source>
        <dbReference type="HAMAP-Rule" id="MF_00235"/>
    </source>
</evidence>
<comment type="function">
    <text evidence="5">Catalyzes the reversible transfer of the terminal phosphate group between ATP and AMP. Plays an important role in cellular energy homeostasis and in adenine nucleotide metabolism.</text>
</comment>
<evidence type="ECO:0000256" key="2">
    <source>
        <dbReference type="ARBA" id="ARBA00022727"/>
    </source>
</evidence>
<dbReference type="NCBIfam" id="NF001381">
    <property type="entry name" value="PRK00279.1-3"/>
    <property type="match status" value="1"/>
</dbReference>
<dbReference type="RefSeq" id="WP_398281121.1">
    <property type="nucleotide sequence ID" value="NZ_JBITLV010000004.1"/>
</dbReference>
<dbReference type="EMBL" id="JBITLV010000004">
    <property type="protein sequence ID" value="MFI7588125.1"/>
    <property type="molecule type" value="Genomic_DNA"/>
</dbReference>